<comment type="caution">
    <text evidence="1">The sequence shown here is derived from an EMBL/GenBank/DDBJ whole genome shotgun (WGS) entry which is preliminary data.</text>
</comment>
<proteinExistence type="predicted"/>
<accession>A0A2T0LNC5</accession>
<evidence type="ECO:0000313" key="2">
    <source>
        <dbReference type="Proteomes" id="UP000238362"/>
    </source>
</evidence>
<dbReference type="Proteomes" id="UP000238362">
    <property type="component" value="Unassembled WGS sequence"/>
</dbReference>
<sequence>MLEAAARSFLEGFNAAATWRTLDRAVDAIERVDKPLRGFAFEGAGMAYTLLDMGTLARGRRVRDLLEGAGADYRHLVHVGTGWGYAKLGLRPGSRAPKGTDPLLHWLAWDGYGFHQGFFHSDRVVGGRRLERGLTGDRRAIRDQGLGRALWFHECADPEGVSLRIAEFPAFRRADLWSGIGLAATYAGGADRDELARLRDHAGEYRADLAQGCAFASAARLLSGVVPEHTEAAAAVLAGAPVPVAAGWTDEAKAALGAGAGGSADYQRWRSGIRERWAHRAQRGGN</sequence>
<protein>
    <submittedName>
        <fullName evidence="1">Uncharacterized protein DUF1702</fullName>
    </submittedName>
</protein>
<keyword evidence="2" id="KW-1185">Reference proteome</keyword>
<reference evidence="1 2" key="1">
    <citation type="submission" date="2018-03" db="EMBL/GenBank/DDBJ databases">
        <title>Genomic Encyclopedia of Type Strains, Phase III (KMG-III): the genomes of soil and plant-associated and newly described type strains.</title>
        <authorList>
            <person name="Whitman W."/>
        </authorList>
    </citation>
    <scope>NUCLEOTIDE SEQUENCE [LARGE SCALE GENOMIC DNA]</scope>
    <source>
        <strain evidence="1 2">CGMCC 4.7125</strain>
    </source>
</reference>
<name>A0A2T0LNC5_9PSEU</name>
<organism evidence="1 2">
    <name type="scientific">Prauserella shujinwangii</name>
    <dbReference type="NCBI Taxonomy" id="1453103"/>
    <lineage>
        <taxon>Bacteria</taxon>
        <taxon>Bacillati</taxon>
        <taxon>Actinomycetota</taxon>
        <taxon>Actinomycetes</taxon>
        <taxon>Pseudonocardiales</taxon>
        <taxon>Pseudonocardiaceae</taxon>
        <taxon>Prauserella</taxon>
    </lineage>
</organism>
<dbReference type="AlphaFoldDB" id="A0A2T0LNC5"/>
<gene>
    <name evidence="1" type="ORF">B0I33_111194</name>
</gene>
<dbReference type="Pfam" id="PF08012">
    <property type="entry name" value="DUF1702"/>
    <property type="match status" value="1"/>
</dbReference>
<dbReference type="EMBL" id="PVNH01000011">
    <property type="protein sequence ID" value="PRX44680.1"/>
    <property type="molecule type" value="Genomic_DNA"/>
</dbReference>
<dbReference type="InterPro" id="IPR012964">
    <property type="entry name" value="DUF1702"/>
</dbReference>
<evidence type="ECO:0000313" key="1">
    <source>
        <dbReference type="EMBL" id="PRX44680.1"/>
    </source>
</evidence>